<evidence type="ECO:0000313" key="1">
    <source>
        <dbReference type="EMBL" id="RLY94784.1"/>
    </source>
</evidence>
<evidence type="ECO:0000313" key="2">
    <source>
        <dbReference type="Proteomes" id="UP000277871"/>
    </source>
</evidence>
<gene>
    <name evidence="1" type="ORF">EAE32_06495</name>
</gene>
<comment type="caution">
    <text evidence="1">The sequence shown here is derived from an EMBL/GenBank/DDBJ whole genome shotgun (WGS) entry which is preliminary data.</text>
</comment>
<protein>
    <submittedName>
        <fullName evidence="1">Uncharacterized protein</fullName>
    </submittedName>
</protein>
<keyword evidence="2" id="KW-1185">Reference proteome</keyword>
<dbReference type="EMBL" id="RDEX01000001">
    <property type="protein sequence ID" value="RLY94784.1"/>
    <property type="molecule type" value="Genomic_DNA"/>
</dbReference>
<dbReference type="AlphaFoldDB" id="A0A3L9L9B1"/>
<sequence length="258" mass="28328">MSALCVVDGAPATIGNLCTQCVTALHTAVLEVPRLLRELDVTITKQSRQGNFVAGASGERPLVLNLSASEVADSITVALRTVAHLGAGANERVPVDVVALSPWTARRLKHAVRRQEIEDAHAALLDAVREGWRSVDRAPERRVVGTCDCGGVLATAQTEGEVRCPACGVLWDVEEREEARNEMLLGLTVCTADLVTLFRTVLGRRITTDTVRKWVQRRQLRPVRVDPMMFRATDAVQTWERLHGLQTDERQGRAKEPA</sequence>
<reference evidence="1 2" key="1">
    <citation type="submission" date="2018-10" db="EMBL/GenBank/DDBJ databases">
        <title>Kocuria tytonicola, new bacteria from the preen glands of American barn owls (Tyto furcata).</title>
        <authorList>
            <person name="Braun M.S."/>
            <person name="Wang E."/>
            <person name="Zimmermann S."/>
            <person name="Boutin S."/>
            <person name="Wagner H."/>
            <person name="Wink M."/>
        </authorList>
    </citation>
    <scope>NUCLEOTIDE SEQUENCE [LARGE SCALE GENOMIC DNA]</scope>
    <source>
        <strain evidence="1 2">473</strain>
    </source>
</reference>
<organism evidence="1 2">
    <name type="scientific">Kocuria tytonicola</name>
    <dbReference type="NCBI Taxonomy" id="2055946"/>
    <lineage>
        <taxon>Bacteria</taxon>
        <taxon>Bacillati</taxon>
        <taxon>Actinomycetota</taxon>
        <taxon>Actinomycetes</taxon>
        <taxon>Micrococcales</taxon>
        <taxon>Micrococcaceae</taxon>
        <taxon>Kocuria</taxon>
    </lineage>
</organism>
<name>A0A3L9L9B1_9MICC</name>
<accession>A0A3L9L9B1</accession>
<dbReference type="RefSeq" id="WP_121864521.1">
    <property type="nucleotide sequence ID" value="NZ_RDEX01000001.1"/>
</dbReference>
<proteinExistence type="predicted"/>
<dbReference type="Proteomes" id="UP000277871">
    <property type="component" value="Unassembled WGS sequence"/>
</dbReference>